<name>A0ABV2S7U3_BRAJP</name>
<dbReference type="InterPro" id="IPR002104">
    <property type="entry name" value="Integrase_catalytic"/>
</dbReference>
<dbReference type="InterPro" id="IPR011010">
    <property type="entry name" value="DNA_brk_join_enz"/>
</dbReference>
<gene>
    <name evidence="3" type="ORF">ABIF63_008723</name>
</gene>
<proteinExistence type="predicted"/>
<accession>A0ABV2S7U3</accession>
<dbReference type="PROSITE" id="PS51898">
    <property type="entry name" value="TYR_RECOMBINASE"/>
    <property type="match status" value="1"/>
</dbReference>
<reference evidence="3 4" key="1">
    <citation type="submission" date="2024-06" db="EMBL/GenBank/DDBJ databases">
        <title>Genomic Encyclopedia of Type Strains, Phase V (KMG-V): Genome sequencing to study the core and pangenomes of soil and plant-associated prokaryotes.</title>
        <authorList>
            <person name="Whitman W."/>
        </authorList>
    </citation>
    <scope>NUCLEOTIDE SEQUENCE [LARGE SCALE GENOMIC DNA]</scope>
    <source>
        <strain evidence="3 4">USDA 160</strain>
    </source>
</reference>
<keyword evidence="4" id="KW-1185">Reference proteome</keyword>
<organism evidence="3 4">
    <name type="scientific">Bradyrhizobium japonicum</name>
    <dbReference type="NCBI Taxonomy" id="375"/>
    <lineage>
        <taxon>Bacteria</taxon>
        <taxon>Pseudomonadati</taxon>
        <taxon>Pseudomonadota</taxon>
        <taxon>Alphaproteobacteria</taxon>
        <taxon>Hyphomicrobiales</taxon>
        <taxon>Nitrobacteraceae</taxon>
        <taxon>Bradyrhizobium</taxon>
    </lineage>
</organism>
<evidence type="ECO:0000313" key="4">
    <source>
        <dbReference type="Proteomes" id="UP001549291"/>
    </source>
</evidence>
<dbReference type="Pfam" id="PF00589">
    <property type="entry name" value="Phage_integrase"/>
    <property type="match status" value="1"/>
</dbReference>
<dbReference type="Gene3D" id="1.10.443.10">
    <property type="entry name" value="Intergrase catalytic core"/>
    <property type="match status" value="1"/>
</dbReference>
<evidence type="ECO:0000256" key="1">
    <source>
        <dbReference type="ARBA" id="ARBA00023172"/>
    </source>
</evidence>
<feature type="domain" description="Tyr recombinase" evidence="2">
    <location>
        <begin position="99"/>
        <end position="208"/>
    </location>
</feature>
<protein>
    <submittedName>
        <fullName evidence="3">Integrase</fullName>
    </submittedName>
</protein>
<dbReference type="EMBL" id="JBEPTQ010000002">
    <property type="protein sequence ID" value="MET4724617.1"/>
    <property type="molecule type" value="Genomic_DNA"/>
</dbReference>
<dbReference type="SUPFAM" id="SSF56349">
    <property type="entry name" value="DNA breaking-rejoining enzymes"/>
    <property type="match status" value="1"/>
</dbReference>
<keyword evidence="1" id="KW-0233">DNA recombination</keyword>
<evidence type="ECO:0000313" key="3">
    <source>
        <dbReference type="EMBL" id="MET4724617.1"/>
    </source>
</evidence>
<sequence length="208" mass="22773">MRDAESISCQICGPAAVAGVQVPCPANPAEGYVSFAEECGDRHIRSARVLAWAARAPSPEQRRNRLLTVRRFALAMHAENPRHQVPAADALGHAVVKRRPPYIYSADEIARLLRAAAALRPAGSIRPTMYATLFGLLTATGMRIAEALALQIDDVTADGLVVRQTKFQKSRLLPLHATARLALDRYLVTRRSLDYFFLPPALVPAISR</sequence>
<dbReference type="InterPro" id="IPR013762">
    <property type="entry name" value="Integrase-like_cat_sf"/>
</dbReference>
<evidence type="ECO:0000259" key="2">
    <source>
        <dbReference type="PROSITE" id="PS51898"/>
    </source>
</evidence>
<comment type="caution">
    <text evidence="3">The sequence shown here is derived from an EMBL/GenBank/DDBJ whole genome shotgun (WGS) entry which is preliminary data.</text>
</comment>
<dbReference type="Proteomes" id="UP001549291">
    <property type="component" value="Unassembled WGS sequence"/>
</dbReference>